<protein>
    <submittedName>
        <fullName evidence="1">Uncharacterized protein</fullName>
    </submittedName>
</protein>
<name>A0A2U2DI83_9HYPH</name>
<reference evidence="1 2" key="1">
    <citation type="submission" date="2018-05" db="EMBL/GenBank/DDBJ databases">
        <title>The draft genome of strain NS-104.</title>
        <authorList>
            <person name="Hang P."/>
            <person name="Jiang J."/>
        </authorList>
    </citation>
    <scope>NUCLEOTIDE SEQUENCE [LARGE SCALE GENOMIC DNA]</scope>
    <source>
        <strain evidence="1 2">NS-104</strain>
    </source>
</reference>
<keyword evidence="2" id="KW-1185">Reference proteome</keyword>
<dbReference type="AlphaFoldDB" id="A0A2U2DI83"/>
<evidence type="ECO:0000313" key="2">
    <source>
        <dbReference type="Proteomes" id="UP000245252"/>
    </source>
</evidence>
<dbReference type="SUPFAM" id="SSF52540">
    <property type="entry name" value="P-loop containing nucleoside triphosphate hydrolases"/>
    <property type="match status" value="1"/>
</dbReference>
<proteinExistence type="predicted"/>
<dbReference type="InterPro" id="IPR056955">
    <property type="entry name" value="ORC-CDC6-like"/>
</dbReference>
<gene>
    <name evidence="1" type="ORF">DEM27_28305</name>
</gene>
<comment type="caution">
    <text evidence="1">The sequence shown here is derived from an EMBL/GenBank/DDBJ whole genome shotgun (WGS) entry which is preliminary data.</text>
</comment>
<dbReference type="RefSeq" id="WP_109461603.1">
    <property type="nucleotide sequence ID" value="NZ_QFBC01000019.1"/>
</dbReference>
<accession>A0A2U2DI83</accession>
<dbReference type="OrthoDB" id="8386894at2"/>
<dbReference type="Pfam" id="PF24389">
    <property type="entry name" value="ORC-CDC6-like"/>
    <property type="match status" value="1"/>
</dbReference>
<sequence>MVAVVNPFRPTRWEHDSSGSPLIWFTPTATLLAADKSVFVYGSRGSGKTTLLRSICWEDLLSNPSLQIQKRITDFNHIGVYIRLPDHVSGSMGYMRWSEIFPDSQRPDHEFFRFYSLALELIAVEKALSAAHTLRIEGVVTLSASSEISIVASTLAEFPEILFFTEQSPKTFVDLSRALRSMVRRMNEACGRGYVKSLVDKLPACEPHEFLSFVIERLSRSIAHGKLANDQRLGFKFCLDDCEVMSPLQRKSVNTLVRKSRFPVSWVICSVGEAIEAGETFIDQQPLTDADRRVVSLDDRDRPEFQALCEAVASLRVYFSLDQDRRPAVTGPEVERYFSLKTRLGTVVVNDIIETMISRSTSPLARQLREAAQFLHGLNLGHYGLDLTPNGALPYYQAYVLWHWTGQKENFSPVSRPEDFGRIEKNAKAMRAKSQQAWMRRKSVGAMLHIANRLGFRRLPMSGVSVVTSLADGSIRDFLEIMAEIFDRFAKDRGTLTPDEVLEKFALSRTKIAAKTQTDGIYASSEAFYDGIGILTDSNAEAVMRFITVLGRLTHHLQANFEDPSSLATAERGLFFIDPARSYPANALQIELVNQIVHRAELSGYLRATTSKRGANVGEDNEAPKISGFRLHRRFAPRFMFSYRGAYEPVKLTEDILYQVCIGSPDINADDWAKQYARRPASSSQLTLPLMHEAPLSDD</sequence>
<dbReference type="InterPro" id="IPR027417">
    <property type="entry name" value="P-loop_NTPase"/>
</dbReference>
<dbReference type="Proteomes" id="UP000245252">
    <property type="component" value="Unassembled WGS sequence"/>
</dbReference>
<organism evidence="1 2">
    <name type="scientific">Metarhizobium album</name>
    <dbReference type="NCBI Taxonomy" id="2182425"/>
    <lineage>
        <taxon>Bacteria</taxon>
        <taxon>Pseudomonadati</taxon>
        <taxon>Pseudomonadota</taxon>
        <taxon>Alphaproteobacteria</taxon>
        <taxon>Hyphomicrobiales</taxon>
        <taxon>Rhizobiaceae</taxon>
        <taxon>Metarhizobium</taxon>
    </lineage>
</organism>
<dbReference type="EMBL" id="QFBC01000019">
    <property type="protein sequence ID" value="PWE52988.1"/>
    <property type="molecule type" value="Genomic_DNA"/>
</dbReference>
<evidence type="ECO:0000313" key="1">
    <source>
        <dbReference type="EMBL" id="PWE52988.1"/>
    </source>
</evidence>